<evidence type="ECO:0000313" key="6">
    <source>
        <dbReference type="Proteomes" id="UP001239462"/>
    </source>
</evidence>
<evidence type="ECO:0000256" key="2">
    <source>
        <dbReference type="ARBA" id="ARBA00022741"/>
    </source>
</evidence>
<dbReference type="Gene3D" id="3.30.590.20">
    <property type="match status" value="1"/>
</dbReference>
<dbReference type="GO" id="GO:0004357">
    <property type="term" value="F:glutamate-cysteine ligase activity"/>
    <property type="evidence" value="ECO:0007669"/>
    <property type="project" value="UniProtKB-EC"/>
</dbReference>
<gene>
    <name evidence="5" type="ORF">QTN89_01855</name>
</gene>
<dbReference type="NCBIfam" id="TIGR02050">
    <property type="entry name" value="gshA_cyan_rel"/>
    <property type="match status" value="1"/>
</dbReference>
<dbReference type="PANTHER" id="PTHR36510">
    <property type="entry name" value="GLUTAMATE--CYSTEINE LIGASE 2-RELATED"/>
    <property type="match status" value="1"/>
</dbReference>
<keyword evidence="6" id="KW-1185">Reference proteome</keyword>
<comment type="caution">
    <text evidence="5">The sequence shown here is derived from an EMBL/GenBank/DDBJ whole genome shotgun (WGS) entry which is preliminary data.</text>
</comment>
<evidence type="ECO:0000256" key="1">
    <source>
        <dbReference type="ARBA" id="ARBA00022598"/>
    </source>
</evidence>
<accession>A0ABT7PD58</accession>
<reference evidence="5 6" key="1">
    <citation type="submission" date="2023-06" db="EMBL/GenBank/DDBJ databases">
        <title>Roseiconus lacunae JC819 isolated from Gulf of Mannar region, Tamil Nadu.</title>
        <authorList>
            <person name="Pk S."/>
            <person name="Ch S."/>
            <person name="Ch V.R."/>
        </authorList>
    </citation>
    <scope>NUCLEOTIDE SEQUENCE [LARGE SCALE GENOMIC DNA]</scope>
    <source>
        <strain evidence="5 6">JC819</strain>
    </source>
</reference>
<protein>
    <recommendedName>
        <fullName evidence="4">Putative glutamate--cysteine ligase 2</fullName>
        <ecNumber evidence="4">6.3.2.2</ecNumber>
    </recommendedName>
    <alternativeName>
        <fullName evidence="4">Gamma-glutamylcysteine synthetase 2</fullName>
        <shortName evidence="4">GCS 2</shortName>
        <shortName evidence="4">Gamma-GCS 2</shortName>
    </alternativeName>
</protein>
<dbReference type="RefSeq" id="WP_289161907.1">
    <property type="nucleotide sequence ID" value="NZ_CP141221.1"/>
</dbReference>
<organism evidence="5 6">
    <name type="scientific">Roseiconus lacunae</name>
    <dbReference type="NCBI Taxonomy" id="2605694"/>
    <lineage>
        <taxon>Bacteria</taxon>
        <taxon>Pseudomonadati</taxon>
        <taxon>Planctomycetota</taxon>
        <taxon>Planctomycetia</taxon>
        <taxon>Pirellulales</taxon>
        <taxon>Pirellulaceae</taxon>
        <taxon>Roseiconus</taxon>
    </lineage>
</organism>
<dbReference type="HAMAP" id="MF_01609">
    <property type="entry name" value="Glu_cys_ligase_2"/>
    <property type="match status" value="1"/>
</dbReference>
<dbReference type="InterPro" id="IPR006336">
    <property type="entry name" value="GCS2"/>
</dbReference>
<comment type="catalytic activity">
    <reaction evidence="4">
        <text>L-cysteine + L-glutamate + ATP = gamma-L-glutamyl-L-cysteine + ADP + phosphate + H(+)</text>
        <dbReference type="Rhea" id="RHEA:13285"/>
        <dbReference type="ChEBI" id="CHEBI:15378"/>
        <dbReference type="ChEBI" id="CHEBI:29985"/>
        <dbReference type="ChEBI" id="CHEBI:30616"/>
        <dbReference type="ChEBI" id="CHEBI:35235"/>
        <dbReference type="ChEBI" id="CHEBI:43474"/>
        <dbReference type="ChEBI" id="CHEBI:58173"/>
        <dbReference type="ChEBI" id="CHEBI:456216"/>
        <dbReference type="EC" id="6.3.2.2"/>
    </reaction>
</comment>
<dbReference type="EMBL" id="JASZZN010000001">
    <property type="protein sequence ID" value="MDM4014156.1"/>
    <property type="molecule type" value="Genomic_DNA"/>
</dbReference>
<evidence type="ECO:0000256" key="3">
    <source>
        <dbReference type="ARBA" id="ARBA00022840"/>
    </source>
</evidence>
<evidence type="ECO:0000313" key="5">
    <source>
        <dbReference type="EMBL" id="MDM4014156.1"/>
    </source>
</evidence>
<dbReference type="InterPro" id="IPR011793">
    <property type="entry name" value="YbdK"/>
</dbReference>
<name>A0ABT7PD58_9BACT</name>
<keyword evidence="2 4" id="KW-0547">Nucleotide-binding</keyword>
<dbReference type="SUPFAM" id="SSF55931">
    <property type="entry name" value="Glutamine synthetase/guanido kinase"/>
    <property type="match status" value="1"/>
</dbReference>
<keyword evidence="1 4" id="KW-0436">Ligase</keyword>
<dbReference type="Pfam" id="PF04107">
    <property type="entry name" value="GCS2"/>
    <property type="match status" value="1"/>
</dbReference>
<dbReference type="PANTHER" id="PTHR36510:SF1">
    <property type="entry name" value="GLUTAMATE--CYSTEINE LIGASE 2-RELATED"/>
    <property type="match status" value="1"/>
</dbReference>
<dbReference type="Proteomes" id="UP001239462">
    <property type="component" value="Unassembled WGS sequence"/>
</dbReference>
<dbReference type="InterPro" id="IPR014746">
    <property type="entry name" value="Gln_synth/guanido_kin_cat_dom"/>
</dbReference>
<dbReference type="NCBIfam" id="NF010041">
    <property type="entry name" value="PRK13517.1-1"/>
    <property type="match status" value="1"/>
</dbReference>
<dbReference type="EC" id="6.3.2.2" evidence="4"/>
<keyword evidence="3 4" id="KW-0067">ATP-binding</keyword>
<proteinExistence type="inferred from homology"/>
<sequence>MDIPAIGVEEEYQLVDPVHGAMRADCKRVMSRLKDDVDAEIQHELHLTQIEMASPVCATLNDAKRSLIETRRALQEAAAEAGSALSAAGTNPLPLPHADDITPSERYNRMTRRYQQLARDLFIFGCHVHVSMPDKVLGVEVMNRARRWLPTLLAVSANSPFWDGHDTGYASYRRELWAQWPMAGPPPHFVDFADYNRKVSDLIEIGAIADESFIYWDIRLPEKIPTIEFRVADVMLSIDDVVAYVGLIRGIVMQSQADIRDGVKQAPISTQLLRYTLWHAARYGMDQDLIDPIDKRSRSAVEAVEKLVSWCRPSLQSSGDEAQVDSFVERLANRGNGASMQRLWAGKSLDFNSVVRCCVEETSSGLSLANC</sequence>
<comment type="function">
    <text evidence="4">ATP-dependent carboxylate-amine ligase which exhibits weak glutamate--cysteine ligase activity.</text>
</comment>
<comment type="similarity">
    <text evidence="4">Belongs to the glutamate--cysteine ligase type 2 family. YbdK subfamily.</text>
</comment>
<evidence type="ECO:0000256" key="4">
    <source>
        <dbReference type="HAMAP-Rule" id="MF_01609"/>
    </source>
</evidence>
<dbReference type="InterPro" id="IPR050141">
    <property type="entry name" value="GCL_type2/YbdK_subfam"/>
</dbReference>